<dbReference type="GO" id="GO:0050897">
    <property type="term" value="F:cobalt ion binding"/>
    <property type="evidence" value="ECO:0007669"/>
    <property type="project" value="TreeGrafter"/>
</dbReference>
<dbReference type="Gene3D" id="1.20.58.340">
    <property type="entry name" value="Magnesium transport protein CorA, transmembrane region"/>
    <property type="match status" value="2"/>
</dbReference>
<evidence type="ECO:0000256" key="5">
    <source>
        <dbReference type="ARBA" id="ARBA00022692"/>
    </source>
</evidence>
<dbReference type="InterPro" id="IPR045863">
    <property type="entry name" value="CorA_TM1_TM2"/>
</dbReference>
<protein>
    <submittedName>
        <fullName evidence="13">Putative magnesium Mg(2+)/cobalt Co(2+) transport protein</fullName>
    </submittedName>
</protein>
<dbReference type="PANTHER" id="PTHR46494:SF1">
    <property type="entry name" value="CORA FAMILY METAL ION TRANSPORTER (EUROFUNG)"/>
    <property type="match status" value="1"/>
</dbReference>
<dbReference type="InterPro" id="IPR045861">
    <property type="entry name" value="CorA_cytoplasmic_dom"/>
</dbReference>
<feature type="transmembrane region" description="Helical" evidence="12">
    <location>
        <begin position="366"/>
        <end position="387"/>
    </location>
</feature>
<evidence type="ECO:0000256" key="9">
    <source>
        <dbReference type="ARBA" id="ARBA00023136"/>
    </source>
</evidence>
<evidence type="ECO:0000256" key="6">
    <source>
        <dbReference type="ARBA" id="ARBA00022842"/>
    </source>
</evidence>
<dbReference type="GO" id="GO:0000287">
    <property type="term" value="F:magnesium ion binding"/>
    <property type="evidence" value="ECO:0007669"/>
    <property type="project" value="TreeGrafter"/>
</dbReference>
<name>A0A653K8I1_9GAMM</name>
<evidence type="ECO:0000256" key="2">
    <source>
        <dbReference type="ARBA" id="ARBA00009765"/>
    </source>
</evidence>
<dbReference type="SUPFAM" id="SSF143865">
    <property type="entry name" value="CorA soluble domain-like"/>
    <property type="match status" value="1"/>
</dbReference>
<comment type="subcellular location">
    <subcellularLocation>
        <location evidence="1">Cell membrane</location>
        <topology evidence="1">Multi-pass membrane protein</topology>
    </subcellularLocation>
</comment>
<evidence type="ECO:0000256" key="10">
    <source>
        <dbReference type="ARBA" id="ARBA00034269"/>
    </source>
</evidence>
<sequence length="437" mass="51318">MDVVSVSIIAVAFYLASWQHFSSPFNCYYPMQLYYFYRHNSENTIFICAEQQAEHTLEFLWVDSLRQDLVNHTESWQKNIYAQTGLVLNEFHLRDLLNIEHPCAFDTVEEYDLLVFRKLISPDDQILESEGLSESHESVFGLATTPMSFILTPTVLVSVREQGNQAVESYIQRIQTIMGRPIAEQNKPRKLASTPADLCLRLLNSMIDGYLNLRTPLTRRVEYWQQQLLQGNRRFKQWHQLFHEDMAFQQIENLCEEQIETLQEFRDELVDNYHHVVGEHKHKAQDILLVRLNDLMSHVERVQKHTLRLRNAVQSAIDLHFSAIANQTNENMRILAIITAIFAPLTLLTGVYGMNFEFIPGLKSPVGFWIMLGVMLMSTIFLLYYFYRQHLVGRGERSVIDLLAQQHRQRNFNLLWFLDYEPIKQTLKEVEKMTKLK</sequence>
<evidence type="ECO:0000256" key="3">
    <source>
        <dbReference type="ARBA" id="ARBA00022448"/>
    </source>
</evidence>
<evidence type="ECO:0000256" key="11">
    <source>
        <dbReference type="ARBA" id="ARBA00045497"/>
    </source>
</evidence>
<dbReference type="GO" id="GO:0005886">
    <property type="term" value="C:plasma membrane"/>
    <property type="evidence" value="ECO:0007669"/>
    <property type="project" value="UniProtKB-SubCell"/>
</dbReference>
<reference evidence="13 14" key="1">
    <citation type="submission" date="2019-10" db="EMBL/GenBank/DDBJ databases">
        <authorList>
            <person name="Karimi E."/>
        </authorList>
    </citation>
    <scope>NUCLEOTIDE SEQUENCE [LARGE SCALE GENOMIC DNA]</scope>
    <source>
        <strain evidence="13">Acinetobacter sp. 8BE</strain>
    </source>
</reference>
<dbReference type="AlphaFoldDB" id="A0A653K8I1"/>
<keyword evidence="5 12" id="KW-0812">Transmembrane</keyword>
<evidence type="ECO:0000313" key="14">
    <source>
        <dbReference type="Proteomes" id="UP000430404"/>
    </source>
</evidence>
<dbReference type="Proteomes" id="UP000430404">
    <property type="component" value="Unassembled WGS sequence"/>
</dbReference>
<gene>
    <name evidence="13" type="ORF">ACI8B_290016</name>
</gene>
<dbReference type="SUPFAM" id="SSF144083">
    <property type="entry name" value="Magnesium transport protein CorA, transmembrane region"/>
    <property type="match status" value="1"/>
</dbReference>
<evidence type="ECO:0000256" key="12">
    <source>
        <dbReference type="SAM" id="Phobius"/>
    </source>
</evidence>
<keyword evidence="3" id="KW-0813">Transport</keyword>
<feature type="transmembrane region" description="Helical" evidence="12">
    <location>
        <begin position="334"/>
        <end position="354"/>
    </location>
</feature>
<evidence type="ECO:0000313" key="13">
    <source>
        <dbReference type="EMBL" id="VXA56311.1"/>
    </source>
</evidence>
<dbReference type="PANTHER" id="PTHR46494">
    <property type="entry name" value="CORA FAMILY METAL ION TRANSPORTER (EUROFUNG)"/>
    <property type="match status" value="1"/>
</dbReference>
<keyword evidence="6" id="KW-0460">Magnesium</keyword>
<dbReference type="Pfam" id="PF01544">
    <property type="entry name" value="CorA"/>
    <property type="match status" value="1"/>
</dbReference>
<dbReference type="CDD" id="cd12822">
    <property type="entry name" value="TmCorA-like"/>
    <property type="match status" value="1"/>
</dbReference>
<dbReference type="EMBL" id="CABWKZ010000022">
    <property type="protein sequence ID" value="VXA56311.1"/>
    <property type="molecule type" value="Genomic_DNA"/>
</dbReference>
<dbReference type="GO" id="GO:0015087">
    <property type="term" value="F:cobalt ion transmembrane transporter activity"/>
    <property type="evidence" value="ECO:0007669"/>
    <property type="project" value="TreeGrafter"/>
</dbReference>
<keyword evidence="8" id="KW-0406">Ion transport</keyword>
<dbReference type="GO" id="GO:0015095">
    <property type="term" value="F:magnesium ion transmembrane transporter activity"/>
    <property type="evidence" value="ECO:0007669"/>
    <property type="project" value="TreeGrafter"/>
</dbReference>
<keyword evidence="9 12" id="KW-0472">Membrane</keyword>
<evidence type="ECO:0000256" key="8">
    <source>
        <dbReference type="ARBA" id="ARBA00023065"/>
    </source>
</evidence>
<evidence type="ECO:0000256" key="7">
    <source>
        <dbReference type="ARBA" id="ARBA00022989"/>
    </source>
</evidence>
<comment type="function">
    <text evidence="11">Mediates influx of magnesium ions. Alternates between open and closed states. Activated by low cytoplasmic Mg(2+) levels. Inactive when cytoplasmic Mg(2+) levels are high.</text>
</comment>
<keyword evidence="7 12" id="KW-1133">Transmembrane helix</keyword>
<dbReference type="Gene3D" id="3.30.460.20">
    <property type="entry name" value="CorA soluble domain-like"/>
    <property type="match status" value="1"/>
</dbReference>
<evidence type="ECO:0000256" key="1">
    <source>
        <dbReference type="ARBA" id="ARBA00004651"/>
    </source>
</evidence>
<dbReference type="InterPro" id="IPR002523">
    <property type="entry name" value="MgTranspt_CorA/ZnTranspt_ZntB"/>
</dbReference>
<dbReference type="FunFam" id="1.20.58.340:FF:000004">
    <property type="entry name" value="Magnesium transport protein CorA"/>
    <property type="match status" value="1"/>
</dbReference>
<keyword evidence="4" id="KW-1003">Cell membrane</keyword>
<accession>A0A653K8I1</accession>
<evidence type="ECO:0000256" key="4">
    <source>
        <dbReference type="ARBA" id="ARBA00022475"/>
    </source>
</evidence>
<proteinExistence type="inferred from homology"/>
<organism evidence="13 14">
    <name type="scientific">Acinetobacter proteolyticus</name>
    <dbReference type="NCBI Taxonomy" id="1776741"/>
    <lineage>
        <taxon>Bacteria</taxon>
        <taxon>Pseudomonadati</taxon>
        <taxon>Pseudomonadota</taxon>
        <taxon>Gammaproteobacteria</taxon>
        <taxon>Moraxellales</taxon>
        <taxon>Moraxellaceae</taxon>
        <taxon>Acinetobacter</taxon>
    </lineage>
</organism>
<comment type="similarity">
    <text evidence="2">Belongs to the CorA metal ion transporter (MIT) (TC 1.A.35) family.</text>
</comment>
<comment type="catalytic activity">
    <reaction evidence="10">
        <text>Mg(2+)(in) = Mg(2+)(out)</text>
        <dbReference type="Rhea" id="RHEA:29827"/>
        <dbReference type="ChEBI" id="CHEBI:18420"/>
    </reaction>
</comment>